<dbReference type="InterPro" id="IPR009057">
    <property type="entry name" value="Homeodomain-like_sf"/>
</dbReference>
<dbReference type="Gene3D" id="3.40.50.300">
    <property type="entry name" value="P-loop containing nucleotide triphosphate hydrolases"/>
    <property type="match status" value="1"/>
</dbReference>
<keyword evidence="3" id="KW-0067">ATP-binding</keyword>
<dbReference type="FunFam" id="3.40.50.300:FF:000006">
    <property type="entry name" value="DNA-binding transcriptional regulator NtrC"/>
    <property type="match status" value="1"/>
</dbReference>
<organism evidence="11 12">
    <name type="scientific">Rhodoferax fermentans</name>
    <dbReference type="NCBI Taxonomy" id="28066"/>
    <lineage>
        <taxon>Bacteria</taxon>
        <taxon>Pseudomonadati</taxon>
        <taxon>Pseudomonadota</taxon>
        <taxon>Betaproteobacteria</taxon>
        <taxon>Burkholderiales</taxon>
        <taxon>Comamonadaceae</taxon>
        <taxon>Rhodoferax</taxon>
    </lineage>
</organism>
<evidence type="ECO:0000256" key="2">
    <source>
        <dbReference type="ARBA" id="ARBA00022741"/>
    </source>
</evidence>
<evidence type="ECO:0000256" key="7">
    <source>
        <dbReference type="ARBA" id="ARBA00023163"/>
    </source>
</evidence>
<dbReference type="PANTHER" id="PTHR32071:SF116">
    <property type="entry name" value="TRANSCRIPTIONAL REGULATORY PROTEIN GLRR"/>
    <property type="match status" value="1"/>
</dbReference>
<dbReference type="Pfam" id="PF00158">
    <property type="entry name" value="Sigma54_activat"/>
    <property type="match status" value="1"/>
</dbReference>
<dbReference type="PROSITE" id="PS50045">
    <property type="entry name" value="SIGMA54_INTERACT_4"/>
    <property type="match status" value="1"/>
</dbReference>
<dbReference type="InterPro" id="IPR002078">
    <property type="entry name" value="Sigma_54_int"/>
</dbReference>
<dbReference type="GO" id="GO:0003677">
    <property type="term" value="F:DNA binding"/>
    <property type="evidence" value="ECO:0007669"/>
    <property type="project" value="UniProtKB-KW"/>
</dbReference>
<proteinExistence type="predicted"/>
<dbReference type="SUPFAM" id="SSF46689">
    <property type="entry name" value="Homeodomain-like"/>
    <property type="match status" value="1"/>
</dbReference>
<feature type="modified residue" description="4-aspartylphosphate" evidence="8">
    <location>
        <position position="63"/>
    </location>
</feature>
<dbReference type="InterPro" id="IPR025944">
    <property type="entry name" value="Sigma_54_int_dom_CS"/>
</dbReference>
<evidence type="ECO:0000256" key="8">
    <source>
        <dbReference type="PROSITE-ProRule" id="PRU00169"/>
    </source>
</evidence>
<evidence type="ECO:0000259" key="10">
    <source>
        <dbReference type="PROSITE" id="PS50110"/>
    </source>
</evidence>
<dbReference type="AlphaFoldDB" id="A0A1T1AQP5"/>
<evidence type="ECO:0000256" key="5">
    <source>
        <dbReference type="ARBA" id="ARBA00023015"/>
    </source>
</evidence>
<dbReference type="InterPro" id="IPR027417">
    <property type="entry name" value="P-loop_NTPase"/>
</dbReference>
<evidence type="ECO:0000259" key="9">
    <source>
        <dbReference type="PROSITE" id="PS50045"/>
    </source>
</evidence>
<dbReference type="GO" id="GO:0000160">
    <property type="term" value="P:phosphorelay signal transduction system"/>
    <property type="evidence" value="ECO:0007669"/>
    <property type="project" value="UniProtKB-KW"/>
</dbReference>
<dbReference type="STRING" id="28066.RF819_05850"/>
<dbReference type="InterPro" id="IPR001789">
    <property type="entry name" value="Sig_transdc_resp-reg_receiver"/>
</dbReference>
<dbReference type="SUPFAM" id="SSF52540">
    <property type="entry name" value="P-loop containing nucleoside triphosphate hydrolases"/>
    <property type="match status" value="1"/>
</dbReference>
<dbReference type="Pfam" id="PF00072">
    <property type="entry name" value="Response_reg"/>
    <property type="match status" value="1"/>
</dbReference>
<keyword evidence="4" id="KW-0902">Two-component regulatory system</keyword>
<name>A0A1T1AQP5_RHOFE</name>
<dbReference type="PROSITE" id="PS00675">
    <property type="entry name" value="SIGMA54_INTERACT_1"/>
    <property type="match status" value="1"/>
</dbReference>
<evidence type="ECO:0000256" key="1">
    <source>
        <dbReference type="ARBA" id="ARBA00022553"/>
    </source>
</evidence>
<keyword evidence="1 8" id="KW-0597">Phosphoprotein</keyword>
<dbReference type="CDD" id="cd00009">
    <property type="entry name" value="AAA"/>
    <property type="match status" value="1"/>
</dbReference>
<dbReference type="Gene3D" id="1.10.8.60">
    <property type="match status" value="1"/>
</dbReference>
<dbReference type="PROSITE" id="PS00688">
    <property type="entry name" value="SIGMA54_INTERACT_3"/>
    <property type="match status" value="1"/>
</dbReference>
<dbReference type="InterPro" id="IPR025662">
    <property type="entry name" value="Sigma_54_int_dom_ATP-bd_1"/>
</dbReference>
<keyword evidence="2" id="KW-0547">Nucleotide-binding</keyword>
<dbReference type="PROSITE" id="PS50110">
    <property type="entry name" value="RESPONSE_REGULATORY"/>
    <property type="match status" value="1"/>
</dbReference>
<evidence type="ECO:0000313" key="12">
    <source>
        <dbReference type="Proteomes" id="UP000190750"/>
    </source>
</evidence>
<dbReference type="SMART" id="SM00382">
    <property type="entry name" value="AAA"/>
    <property type="match status" value="1"/>
</dbReference>
<dbReference type="Proteomes" id="UP000190750">
    <property type="component" value="Unassembled WGS sequence"/>
</dbReference>
<dbReference type="InterPro" id="IPR058031">
    <property type="entry name" value="AAA_lid_NorR"/>
</dbReference>
<sequence>MSPPLNTPPAPGPHLLVVDDDADMLRLLTIRLTAAGYRVSAVRSAEDALTQLSIERPQLVLSDVRLPGRDGLALFDDIRTQHPSLPVILLTAHGTIPDAVQATERGVFSYLTKPFDGKALLDKIAQALSLSALSQSSRPGSPPAWQDQIISRSSRMAEVLAEAHMVAQSDASVLLRGESGTGKELLARAIHQAGTRAKKPFIAVNCGAIPEALLESELFGHVRGAFTGAVSNHIGLFQTADGGTLLLDEIGDMPSALQVKLLRVLQERTVRPLGASQSTPVDVRIISATHRDLDQAMAEGQFRADLYYRLNVVTLTLPPLSERREDIALLANHFLVKLASKYNKRLSGFAPEALIALTTAAWPGNVRQLYNVVEQVCALSTTPLVPLTLVQRALRSPSVEVLSFAEAKQRFERDYLVGLLKLTDGNVADAAQLADRNRTEFYRLMQKHGLTPGLFKADHGA</sequence>
<protein>
    <submittedName>
        <fullName evidence="11">Two-component system response regulator GlrR</fullName>
    </submittedName>
</protein>
<feature type="domain" description="Sigma-54 factor interaction" evidence="9">
    <location>
        <begin position="149"/>
        <end position="378"/>
    </location>
</feature>
<feature type="domain" description="Response regulatory" evidence="10">
    <location>
        <begin position="14"/>
        <end position="128"/>
    </location>
</feature>
<dbReference type="Gene3D" id="3.40.50.2300">
    <property type="match status" value="1"/>
</dbReference>
<dbReference type="PANTHER" id="PTHR32071">
    <property type="entry name" value="TRANSCRIPTIONAL REGULATORY PROTEIN"/>
    <property type="match status" value="1"/>
</dbReference>
<dbReference type="Gene3D" id="1.10.10.60">
    <property type="entry name" value="Homeodomain-like"/>
    <property type="match status" value="1"/>
</dbReference>
<gene>
    <name evidence="11" type="ORF">RF819_05850</name>
</gene>
<dbReference type="InterPro" id="IPR025943">
    <property type="entry name" value="Sigma_54_int_dom_ATP-bd_2"/>
</dbReference>
<evidence type="ECO:0000256" key="3">
    <source>
        <dbReference type="ARBA" id="ARBA00022840"/>
    </source>
</evidence>
<keyword evidence="7" id="KW-0804">Transcription</keyword>
<evidence type="ECO:0000256" key="6">
    <source>
        <dbReference type="ARBA" id="ARBA00023125"/>
    </source>
</evidence>
<keyword evidence="5" id="KW-0805">Transcription regulation</keyword>
<dbReference type="InterPro" id="IPR003593">
    <property type="entry name" value="AAA+_ATPase"/>
</dbReference>
<dbReference type="GO" id="GO:0006355">
    <property type="term" value="P:regulation of DNA-templated transcription"/>
    <property type="evidence" value="ECO:0007669"/>
    <property type="project" value="InterPro"/>
</dbReference>
<dbReference type="InterPro" id="IPR011006">
    <property type="entry name" value="CheY-like_superfamily"/>
</dbReference>
<dbReference type="PROSITE" id="PS00676">
    <property type="entry name" value="SIGMA54_INTERACT_2"/>
    <property type="match status" value="1"/>
</dbReference>
<dbReference type="SMART" id="SM00448">
    <property type="entry name" value="REC"/>
    <property type="match status" value="1"/>
</dbReference>
<keyword evidence="6" id="KW-0238">DNA-binding</keyword>
<dbReference type="Pfam" id="PF25601">
    <property type="entry name" value="AAA_lid_14"/>
    <property type="match status" value="1"/>
</dbReference>
<comment type="caution">
    <text evidence="11">The sequence shown here is derived from an EMBL/GenBank/DDBJ whole genome shotgun (WGS) entry which is preliminary data.</text>
</comment>
<dbReference type="OrthoDB" id="9761705at2"/>
<dbReference type="FunFam" id="3.40.50.2300:FF:000018">
    <property type="entry name" value="DNA-binding transcriptional regulator NtrC"/>
    <property type="match status" value="1"/>
</dbReference>
<evidence type="ECO:0000313" key="11">
    <source>
        <dbReference type="EMBL" id="OOV06315.1"/>
    </source>
</evidence>
<dbReference type="SUPFAM" id="SSF52172">
    <property type="entry name" value="CheY-like"/>
    <property type="match status" value="1"/>
</dbReference>
<dbReference type="RefSeq" id="WP_078364101.1">
    <property type="nucleotide sequence ID" value="NZ_MTJN01000002.1"/>
</dbReference>
<accession>A0A1T1AQP5</accession>
<evidence type="ECO:0000256" key="4">
    <source>
        <dbReference type="ARBA" id="ARBA00023012"/>
    </source>
</evidence>
<dbReference type="GO" id="GO:0005524">
    <property type="term" value="F:ATP binding"/>
    <property type="evidence" value="ECO:0007669"/>
    <property type="project" value="UniProtKB-KW"/>
</dbReference>
<dbReference type="EMBL" id="MTJN01000002">
    <property type="protein sequence ID" value="OOV06315.1"/>
    <property type="molecule type" value="Genomic_DNA"/>
</dbReference>
<reference evidence="11 12" key="1">
    <citation type="submission" date="2017-01" db="EMBL/GenBank/DDBJ databases">
        <title>Genome sequencing of Rhodoferax fermentans JCM 7819.</title>
        <authorList>
            <person name="Kim Y.J."/>
            <person name="Farh M.E.-A."/>
            <person name="Yang D.-C."/>
        </authorList>
    </citation>
    <scope>NUCLEOTIDE SEQUENCE [LARGE SCALE GENOMIC DNA]</scope>
    <source>
        <strain evidence="11 12">JCM 7819</strain>
    </source>
</reference>
<keyword evidence="12" id="KW-1185">Reference proteome</keyword>